<comment type="caution">
    <text evidence="9">The sequence shown here is derived from an EMBL/GenBank/DDBJ whole genome shotgun (WGS) entry which is preliminary data.</text>
</comment>
<keyword evidence="3 6" id="KW-0812">Transmembrane</keyword>
<dbReference type="RefSeq" id="WP_228229134.1">
    <property type="nucleotide sequence ID" value="NZ_JAJGMW010000004.1"/>
</dbReference>
<feature type="domain" description="ABC3 transporter permease C-terminal" evidence="7">
    <location>
        <begin position="290"/>
        <end position="403"/>
    </location>
</feature>
<dbReference type="InterPro" id="IPR025857">
    <property type="entry name" value="MacB_PCD"/>
</dbReference>
<gene>
    <name evidence="9" type="ORF">LLW17_04845</name>
</gene>
<feature type="transmembrane region" description="Helical" evidence="6">
    <location>
        <begin position="759"/>
        <end position="784"/>
    </location>
</feature>
<organism evidence="9 10">
    <name type="scientific">Leeuwenhoekiella parthenopeia</name>
    <dbReference type="NCBI Taxonomy" id="2890320"/>
    <lineage>
        <taxon>Bacteria</taxon>
        <taxon>Pseudomonadati</taxon>
        <taxon>Bacteroidota</taxon>
        <taxon>Flavobacteriia</taxon>
        <taxon>Flavobacteriales</taxon>
        <taxon>Flavobacteriaceae</taxon>
        <taxon>Leeuwenhoekiella</taxon>
    </lineage>
</organism>
<keyword evidence="10" id="KW-1185">Reference proteome</keyword>
<dbReference type="Pfam" id="PF12704">
    <property type="entry name" value="MacB_PCD"/>
    <property type="match status" value="2"/>
</dbReference>
<feature type="transmembrane region" description="Helical" evidence="6">
    <location>
        <begin position="377"/>
        <end position="401"/>
    </location>
</feature>
<keyword evidence="5 6" id="KW-0472">Membrane</keyword>
<keyword evidence="4 6" id="KW-1133">Transmembrane helix</keyword>
<feature type="transmembrane region" description="Helical" evidence="6">
    <location>
        <begin position="727"/>
        <end position="747"/>
    </location>
</feature>
<evidence type="ECO:0000259" key="8">
    <source>
        <dbReference type="Pfam" id="PF12704"/>
    </source>
</evidence>
<dbReference type="InterPro" id="IPR050250">
    <property type="entry name" value="Macrolide_Exporter_MacB"/>
</dbReference>
<name>A0ABS8GPW5_9FLAO</name>
<feature type="transmembrane region" description="Helical" evidence="6">
    <location>
        <begin position="285"/>
        <end position="306"/>
    </location>
</feature>
<feature type="domain" description="MacB-like periplasmic core" evidence="8">
    <location>
        <begin position="521"/>
        <end position="642"/>
    </location>
</feature>
<evidence type="ECO:0000256" key="1">
    <source>
        <dbReference type="ARBA" id="ARBA00004651"/>
    </source>
</evidence>
<evidence type="ECO:0000259" key="7">
    <source>
        <dbReference type="Pfam" id="PF02687"/>
    </source>
</evidence>
<evidence type="ECO:0000256" key="4">
    <source>
        <dbReference type="ARBA" id="ARBA00022989"/>
    </source>
</evidence>
<evidence type="ECO:0000313" key="10">
    <source>
        <dbReference type="Proteomes" id="UP001197770"/>
    </source>
</evidence>
<sequence>MLKNYFKIAWRNLLKHKGYSVINILGLALGMAVTLMIGLWVADELNYNAYYKNKERIAQIYQTETYNGETNTGVAISRPLEFVLPEEYADNFEHIVMASWEQSMTLRVGDNVVNKNGMSIQEEAPQMLDLQITQGELNPLKEQNAVMISQSCAKALFGTESALGKIINLNDRDNMMVTAVYEDIPNNNSFHAIDFFIPWKHYIVSEPWLKNAADQWGNNSFQLFVEVKEQADLNQVSQAIANIKQEKNPNSVQFNSKFFLWPMEKWHLYADFENGISSGGRIENVWLFGIIGAFVLLLACINFMNLSTARSEKRAMEVGIRKAIGSSKSQLIGQFLSESFLVVFFAFGIALGLVLLFLDGFNELASKAIDFPWNSTIFWVAAFLFISLTAFISGSYPALYLSSFRPVKVLKGTFKAGKMAALPRKVLVVTQFSVSIALIIGTLIVMSQIEFSKNRPIGYQTEGLIQIPVMSYEFVGKDDLMRQQFLTSGAVMEMATSSSPSTDVWSNRSGYDWEGKPEGFQEDFAFTEVSYEYVETLGLKVVEGRGFSRAFATDSSAILLNEAAVKYMGLKDPVGKIIRQGSEENPTLLRVIGVVEDAVVQSPYEPVKQAVYVLDKYGNASYWNLRLNPGQSAGENLAQIEEVFTRNFPNTPFSYDFVDQEYARKFAEEERVASLAKIFTVLAIVISCLGLFGLASFVAAQRTKEIGVRKVLGASVANLWLLLSKDFVLLVVIALLIASPVAFYLMQEWIQKFTYRTDISPLIFIAAAFGALLITLITVSFQAIKAAIANPVKSLRTE</sequence>
<dbReference type="Proteomes" id="UP001197770">
    <property type="component" value="Unassembled WGS sequence"/>
</dbReference>
<evidence type="ECO:0000256" key="2">
    <source>
        <dbReference type="ARBA" id="ARBA00022475"/>
    </source>
</evidence>
<dbReference type="PANTHER" id="PTHR30572">
    <property type="entry name" value="MEMBRANE COMPONENT OF TRANSPORTER-RELATED"/>
    <property type="match status" value="1"/>
</dbReference>
<accession>A0ABS8GPW5</accession>
<dbReference type="EMBL" id="JAJGMW010000004">
    <property type="protein sequence ID" value="MCC4212037.1"/>
    <property type="molecule type" value="Genomic_DNA"/>
</dbReference>
<feature type="transmembrane region" description="Helical" evidence="6">
    <location>
        <begin position="678"/>
        <end position="700"/>
    </location>
</feature>
<feature type="transmembrane region" description="Helical" evidence="6">
    <location>
        <begin position="426"/>
        <end position="446"/>
    </location>
</feature>
<feature type="domain" description="MacB-like periplasmic core" evidence="8">
    <location>
        <begin position="20"/>
        <end position="242"/>
    </location>
</feature>
<evidence type="ECO:0000256" key="3">
    <source>
        <dbReference type="ARBA" id="ARBA00022692"/>
    </source>
</evidence>
<reference evidence="9 10" key="1">
    <citation type="submission" date="2021-11" db="EMBL/GenBank/DDBJ databases">
        <title>Seasonal and diel survey of microbial diversity of the Tyrrhenian coast.</title>
        <authorList>
            <person name="Gattoni G."/>
            <person name="Corral P."/>
        </authorList>
    </citation>
    <scope>NUCLEOTIDE SEQUENCE [LARGE SCALE GENOMIC DNA]</scope>
    <source>
        <strain evidence="9 10">Mr9</strain>
    </source>
</reference>
<dbReference type="PANTHER" id="PTHR30572:SF18">
    <property type="entry name" value="ABC-TYPE MACROLIDE FAMILY EXPORT SYSTEM PERMEASE COMPONENT 2"/>
    <property type="match status" value="1"/>
</dbReference>
<comment type="subcellular location">
    <subcellularLocation>
        <location evidence="1">Cell membrane</location>
        <topology evidence="1">Multi-pass membrane protein</topology>
    </subcellularLocation>
</comment>
<evidence type="ECO:0000256" key="6">
    <source>
        <dbReference type="SAM" id="Phobius"/>
    </source>
</evidence>
<protein>
    <submittedName>
        <fullName evidence="9">ABC transporter permease</fullName>
    </submittedName>
</protein>
<keyword evidence="2" id="KW-1003">Cell membrane</keyword>
<evidence type="ECO:0000256" key="5">
    <source>
        <dbReference type="ARBA" id="ARBA00023136"/>
    </source>
</evidence>
<feature type="transmembrane region" description="Helical" evidence="6">
    <location>
        <begin position="21"/>
        <end position="42"/>
    </location>
</feature>
<evidence type="ECO:0000313" key="9">
    <source>
        <dbReference type="EMBL" id="MCC4212037.1"/>
    </source>
</evidence>
<feature type="domain" description="ABC3 transporter permease C-terminal" evidence="7">
    <location>
        <begin position="678"/>
        <end position="791"/>
    </location>
</feature>
<feature type="transmembrane region" description="Helical" evidence="6">
    <location>
        <begin position="335"/>
        <end position="357"/>
    </location>
</feature>
<proteinExistence type="predicted"/>
<dbReference type="Pfam" id="PF02687">
    <property type="entry name" value="FtsX"/>
    <property type="match status" value="2"/>
</dbReference>
<dbReference type="InterPro" id="IPR003838">
    <property type="entry name" value="ABC3_permease_C"/>
</dbReference>